<evidence type="ECO:0000313" key="1">
    <source>
        <dbReference type="EMBL" id="KWA84165.1"/>
    </source>
</evidence>
<comment type="caution">
    <text evidence="1">The sequence shown here is derived from an EMBL/GenBank/DDBJ whole genome shotgun (WGS) entry which is preliminary data.</text>
</comment>
<evidence type="ECO:0000313" key="2">
    <source>
        <dbReference type="Proteomes" id="UP000060630"/>
    </source>
</evidence>
<dbReference type="Proteomes" id="UP000060630">
    <property type="component" value="Unassembled WGS sequence"/>
</dbReference>
<reference evidence="1 2" key="1">
    <citation type="submission" date="2015-11" db="EMBL/GenBank/DDBJ databases">
        <title>Expanding the genomic diversity of Burkholderia species for the development of highly accurate diagnostics.</title>
        <authorList>
            <person name="Sahl J."/>
            <person name="Keim P."/>
            <person name="Wagner D."/>
        </authorList>
    </citation>
    <scope>NUCLEOTIDE SEQUENCE [LARGE SCALE GENOMIC DNA]</scope>
    <source>
        <strain evidence="1 2">MSMB2087WGS</strain>
    </source>
</reference>
<dbReference type="EMBL" id="LPHD01000049">
    <property type="protein sequence ID" value="KWA84165.1"/>
    <property type="molecule type" value="Genomic_DNA"/>
</dbReference>
<sequence>MTLDEMIEELQKQKAAGVPGNTVVALQGQDNNGRGGFANFEVNVRMGAVAKAEFEKNWTIAKFVSSRGVPVLVLG</sequence>
<gene>
    <name evidence="1" type="ORF">WL29_22650</name>
</gene>
<accession>A0A125DME9</accession>
<name>A0A125DME9_9BURK</name>
<dbReference type="AlphaFoldDB" id="A0A125DME9"/>
<protein>
    <submittedName>
        <fullName evidence="1">Uncharacterized protein</fullName>
    </submittedName>
</protein>
<proteinExistence type="predicted"/>
<organism evidence="1 2">
    <name type="scientific">Burkholderia ubonensis</name>
    <dbReference type="NCBI Taxonomy" id="101571"/>
    <lineage>
        <taxon>Bacteria</taxon>
        <taxon>Pseudomonadati</taxon>
        <taxon>Pseudomonadota</taxon>
        <taxon>Betaproteobacteria</taxon>
        <taxon>Burkholderiales</taxon>
        <taxon>Burkholderiaceae</taxon>
        <taxon>Burkholderia</taxon>
        <taxon>Burkholderia cepacia complex</taxon>
    </lineage>
</organism>